<dbReference type="SUPFAM" id="SSF161098">
    <property type="entry name" value="MetI-like"/>
    <property type="match status" value="1"/>
</dbReference>
<dbReference type="PROSITE" id="PS50928">
    <property type="entry name" value="ABC_TM1"/>
    <property type="match status" value="1"/>
</dbReference>
<keyword evidence="3 6" id="KW-0812">Transmembrane</keyword>
<evidence type="ECO:0000313" key="8">
    <source>
        <dbReference type="EMBL" id="MDX8150640.1"/>
    </source>
</evidence>
<dbReference type="PANTHER" id="PTHR30177">
    <property type="entry name" value="GLYCINE BETAINE/L-PROLINE TRANSPORT SYSTEM PERMEASE PROTEIN PROW"/>
    <property type="match status" value="1"/>
</dbReference>
<keyword evidence="4 6" id="KW-1133">Transmembrane helix</keyword>
<comment type="caution">
    <text evidence="8">The sequence shown here is derived from an EMBL/GenBank/DDBJ whole genome shotgun (WGS) entry which is preliminary data.</text>
</comment>
<sequence>MAVPPLASSLPAYVGDNADSIAQLAVGHVWVVALSMAIATLAGVLLGLVAYRSSAAASVVITVASVILTLPSFALLGVLLALLGLGVVPVVIALVLYALLPIVRNTITGLRSVDPVVLDGARGIGMAPLQRLVRVELPIAWPVILAGIRTATQLVVGITAIAAYVNGPGLGRFIYSGLSQLGGANATNQILVGTFGVVVIALVFDALLALVGRATVSKGIRA</sequence>
<dbReference type="InterPro" id="IPR000515">
    <property type="entry name" value="MetI-like"/>
</dbReference>
<reference evidence="8 9" key="1">
    <citation type="submission" date="2023-11" db="EMBL/GenBank/DDBJ databases">
        <authorList>
            <person name="Xu M."/>
            <person name="Jiang T."/>
        </authorList>
    </citation>
    <scope>NUCLEOTIDE SEQUENCE [LARGE SCALE GENOMIC DNA]</scope>
    <source>
        <strain evidence="8 9">SD</strain>
    </source>
</reference>
<evidence type="ECO:0000313" key="9">
    <source>
        <dbReference type="Proteomes" id="UP001277761"/>
    </source>
</evidence>
<dbReference type="Gene3D" id="1.10.3720.10">
    <property type="entry name" value="MetI-like"/>
    <property type="match status" value="1"/>
</dbReference>
<keyword evidence="2 6" id="KW-0813">Transport</keyword>
<dbReference type="Proteomes" id="UP001277761">
    <property type="component" value="Unassembled WGS sequence"/>
</dbReference>
<keyword evidence="5 6" id="KW-0472">Membrane</keyword>
<evidence type="ECO:0000256" key="3">
    <source>
        <dbReference type="ARBA" id="ARBA00022692"/>
    </source>
</evidence>
<feature type="transmembrane region" description="Helical" evidence="6">
    <location>
        <begin position="80"/>
        <end position="103"/>
    </location>
</feature>
<evidence type="ECO:0000256" key="5">
    <source>
        <dbReference type="ARBA" id="ARBA00023136"/>
    </source>
</evidence>
<protein>
    <submittedName>
        <fullName evidence="8">ABC transporter permease</fullName>
    </submittedName>
</protein>
<feature type="transmembrane region" description="Helical" evidence="6">
    <location>
        <begin position="20"/>
        <end position="48"/>
    </location>
</feature>
<dbReference type="PANTHER" id="PTHR30177:SF4">
    <property type="entry name" value="OSMOPROTECTANT IMPORT PERMEASE PROTEIN OSMW"/>
    <property type="match status" value="1"/>
</dbReference>
<comment type="similarity">
    <text evidence="6">Belongs to the binding-protein-dependent transport system permease family.</text>
</comment>
<keyword evidence="9" id="KW-1185">Reference proteome</keyword>
<dbReference type="InterPro" id="IPR051204">
    <property type="entry name" value="ABC_transp_perm/SBD"/>
</dbReference>
<dbReference type="Pfam" id="PF00528">
    <property type="entry name" value="BPD_transp_1"/>
    <property type="match status" value="1"/>
</dbReference>
<dbReference type="RefSeq" id="WP_319952785.1">
    <property type="nucleotide sequence ID" value="NZ_JAXAVX010000001.1"/>
</dbReference>
<feature type="transmembrane region" description="Helical" evidence="6">
    <location>
        <begin position="55"/>
        <end position="74"/>
    </location>
</feature>
<dbReference type="EMBL" id="JAXAVX010000001">
    <property type="protein sequence ID" value="MDX8150640.1"/>
    <property type="molecule type" value="Genomic_DNA"/>
</dbReference>
<evidence type="ECO:0000256" key="2">
    <source>
        <dbReference type="ARBA" id="ARBA00022448"/>
    </source>
</evidence>
<feature type="domain" description="ABC transmembrane type-1" evidence="7">
    <location>
        <begin position="25"/>
        <end position="208"/>
    </location>
</feature>
<proteinExistence type="inferred from homology"/>
<gene>
    <name evidence="8" type="ORF">SK069_03460</name>
</gene>
<feature type="transmembrane region" description="Helical" evidence="6">
    <location>
        <begin position="139"/>
        <end position="165"/>
    </location>
</feature>
<evidence type="ECO:0000256" key="4">
    <source>
        <dbReference type="ARBA" id="ARBA00022989"/>
    </source>
</evidence>
<evidence type="ECO:0000256" key="1">
    <source>
        <dbReference type="ARBA" id="ARBA00004141"/>
    </source>
</evidence>
<evidence type="ECO:0000259" key="7">
    <source>
        <dbReference type="PROSITE" id="PS50928"/>
    </source>
</evidence>
<name>A0ABU4VFP8_9ACTN</name>
<comment type="subcellular location">
    <subcellularLocation>
        <location evidence="6">Cell membrane</location>
        <topology evidence="6">Multi-pass membrane protein</topology>
    </subcellularLocation>
    <subcellularLocation>
        <location evidence="1">Membrane</location>
        <topology evidence="1">Multi-pass membrane protein</topology>
    </subcellularLocation>
</comment>
<dbReference type="InterPro" id="IPR035906">
    <property type="entry name" value="MetI-like_sf"/>
</dbReference>
<dbReference type="CDD" id="cd06261">
    <property type="entry name" value="TM_PBP2"/>
    <property type="match status" value="1"/>
</dbReference>
<accession>A0ABU4VFP8</accession>
<organism evidence="8 9">
    <name type="scientific">Patulibacter brassicae</name>
    <dbReference type="NCBI Taxonomy" id="1705717"/>
    <lineage>
        <taxon>Bacteria</taxon>
        <taxon>Bacillati</taxon>
        <taxon>Actinomycetota</taxon>
        <taxon>Thermoleophilia</taxon>
        <taxon>Solirubrobacterales</taxon>
        <taxon>Patulibacteraceae</taxon>
        <taxon>Patulibacter</taxon>
    </lineage>
</organism>
<feature type="transmembrane region" description="Helical" evidence="6">
    <location>
        <begin position="190"/>
        <end position="211"/>
    </location>
</feature>
<evidence type="ECO:0000256" key="6">
    <source>
        <dbReference type="RuleBase" id="RU363032"/>
    </source>
</evidence>